<organism evidence="2">
    <name type="scientific">Veillonella ratti</name>
    <dbReference type="NCBI Taxonomy" id="103892"/>
    <lineage>
        <taxon>Bacteria</taxon>
        <taxon>Bacillati</taxon>
        <taxon>Bacillota</taxon>
        <taxon>Negativicutes</taxon>
        <taxon>Veillonellales</taxon>
        <taxon>Veillonellaceae</taxon>
        <taxon>Veillonella</taxon>
    </lineage>
</organism>
<dbReference type="EMBL" id="CACRUX010000012">
    <property type="protein sequence ID" value="VYT74126.1"/>
    <property type="molecule type" value="Genomic_DNA"/>
</dbReference>
<sequence length="166" mass="17236">MDIKKVLRNLARVGIVSSVNPADMTARVTFPDRDDLVSADLHIITTGSQDTKVYWLPYVGEQVVCLFSANDNNLTEGYILGTMYNSKDTPPANGQGVRAVKFADGSSVINDNGNITVNATGSVTINAPTVTINGGAGDVVVNGVSLVNHTHGGIIPGGGSTAPPNK</sequence>
<name>A0A6N2Z7W4_9FIRM</name>
<dbReference type="Pfam" id="PF18946">
    <property type="entry name" value="Apex"/>
    <property type="match status" value="1"/>
</dbReference>
<dbReference type="InterPro" id="IPR044033">
    <property type="entry name" value="GpV-like_apex"/>
</dbReference>
<dbReference type="Pfam" id="PF04717">
    <property type="entry name" value="Phage_base_V"/>
    <property type="match status" value="1"/>
</dbReference>
<dbReference type="RefSeq" id="WP_021841173.1">
    <property type="nucleotide sequence ID" value="NZ_CACRUX010000012.1"/>
</dbReference>
<dbReference type="InterPro" id="IPR013046">
    <property type="entry name" value="GpV/Gp45"/>
</dbReference>
<protein>
    <submittedName>
        <fullName evidence="2">Phage-related baseplate assembly protein</fullName>
    </submittedName>
</protein>
<feature type="domain" description="Gp5/Type VI secretion system Vgr protein OB-fold" evidence="1">
    <location>
        <begin position="13"/>
        <end position="84"/>
    </location>
</feature>
<accession>A0A6N2Z7W4</accession>
<gene>
    <name evidence="2" type="ORF">VRLFYP33_00414</name>
</gene>
<reference evidence="2" key="1">
    <citation type="submission" date="2019-11" db="EMBL/GenBank/DDBJ databases">
        <authorList>
            <person name="Feng L."/>
        </authorList>
    </citation>
    <scope>NUCLEOTIDE SEQUENCE</scope>
    <source>
        <strain evidence="2">VrattiLFYP33</strain>
    </source>
</reference>
<dbReference type="Gene3D" id="2.40.50.230">
    <property type="entry name" value="Gp5 N-terminal domain"/>
    <property type="match status" value="1"/>
</dbReference>
<evidence type="ECO:0000313" key="2">
    <source>
        <dbReference type="EMBL" id="VYT74126.1"/>
    </source>
</evidence>
<proteinExistence type="predicted"/>
<dbReference type="AlphaFoldDB" id="A0A6N2Z7W4"/>
<dbReference type="NCBIfam" id="TIGR01644">
    <property type="entry name" value="phage_P2_V"/>
    <property type="match status" value="1"/>
</dbReference>
<evidence type="ECO:0000259" key="1">
    <source>
        <dbReference type="Pfam" id="PF04717"/>
    </source>
</evidence>
<dbReference type="InterPro" id="IPR037026">
    <property type="entry name" value="Vgr_OB-fold_dom_sf"/>
</dbReference>
<dbReference type="InterPro" id="IPR006531">
    <property type="entry name" value="Gp5/Vgr_OB"/>
</dbReference>